<feature type="compositionally biased region" description="Polar residues" evidence="1">
    <location>
        <begin position="1418"/>
        <end position="1438"/>
    </location>
</feature>
<evidence type="ECO:0000313" key="3">
    <source>
        <dbReference type="Proteomes" id="UP000038009"/>
    </source>
</evidence>
<feature type="compositionally biased region" description="Gly residues" evidence="1">
    <location>
        <begin position="175"/>
        <end position="186"/>
    </location>
</feature>
<feature type="compositionally biased region" description="Basic and acidic residues" evidence="1">
    <location>
        <begin position="1270"/>
        <end position="1291"/>
    </location>
</feature>
<gene>
    <name evidence="2" type="ORF">ABL78_4019</name>
</gene>
<dbReference type="OrthoDB" id="273910at2759"/>
<feature type="region of interest" description="Disordered" evidence="1">
    <location>
        <begin position="1200"/>
        <end position="1224"/>
    </location>
</feature>
<comment type="caution">
    <text evidence="2">The sequence shown here is derived from an EMBL/GenBank/DDBJ whole genome shotgun (WGS) entry which is preliminary data.</text>
</comment>
<name>A0A0N0P5W1_LEPSE</name>
<feature type="region of interest" description="Disordered" evidence="1">
    <location>
        <begin position="175"/>
        <end position="195"/>
    </location>
</feature>
<dbReference type="OMA" id="AYCVCAA"/>
<feature type="region of interest" description="Disordered" evidence="1">
    <location>
        <begin position="660"/>
        <end position="694"/>
    </location>
</feature>
<keyword evidence="3" id="KW-1185">Reference proteome</keyword>
<evidence type="ECO:0000313" key="2">
    <source>
        <dbReference type="EMBL" id="KPI86926.1"/>
    </source>
</evidence>
<feature type="region of interest" description="Disordered" evidence="1">
    <location>
        <begin position="351"/>
        <end position="431"/>
    </location>
</feature>
<feature type="compositionally biased region" description="Polar residues" evidence="1">
    <location>
        <begin position="1200"/>
        <end position="1210"/>
    </location>
</feature>
<feature type="region of interest" description="Disordered" evidence="1">
    <location>
        <begin position="1270"/>
        <end position="1348"/>
    </location>
</feature>
<feature type="compositionally biased region" description="Low complexity" evidence="1">
    <location>
        <begin position="660"/>
        <end position="677"/>
    </location>
</feature>
<feature type="compositionally biased region" description="Basic and acidic residues" evidence="1">
    <location>
        <begin position="1366"/>
        <end position="1390"/>
    </location>
</feature>
<feature type="region of interest" description="Disordered" evidence="1">
    <location>
        <begin position="875"/>
        <end position="901"/>
    </location>
</feature>
<dbReference type="Proteomes" id="UP000038009">
    <property type="component" value="Unassembled WGS sequence"/>
</dbReference>
<accession>A0A0N0P5W1</accession>
<reference evidence="2 3" key="1">
    <citation type="journal article" date="2015" name="PLoS Pathog.">
        <title>Leptomonas seymouri: Adaptations to the Dixenous Life Cycle Analyzed by Genome Sequencing, Transcriptome Profiling and Co-infection with Leishmania donovani.</title>
        <authorList>
            <person name="Kraeva N."/>
            <person name="Butenko A."/>
            <person name="Hlavacova J."/>
            <person name="Kostygov A."/>
            <person name="Myskova J."/>
            <person name="Grybchuk D."/>
            <person name="Lestinova T."/>
            <person name="Votypka J."/>
            <person name="Volf P."/>
            <person name="Opperdoes F."/>
            <person name="Flegontov P."/>
            <person name="Lukes J."/>
            <person name="Yurchenko V."/>
        </authorList>
    </citation>
    <scope>NUCLEOTIDE SEQUENCE [LARGE SCALE GENOMIC DNA]</scope>
    <source>
        <strain evidence="2 3">ATCC 30220</strain>
    </source>
</reference>
<feature type="compositionally biased region" description="Polar residues" evidence="1">
    <location>
        <begin position="1447"/>
        <end position="1456"/>
    </location>
</feature>
<dbReference type="EMBL" id="LJSK01000110">
    <property type="protein sequence ID" value="KPI86926.1"/>
    <property type="molecule type" value="Genomic_DNA"/>
</dbReference>
<proteinExistence type="predicted"/>
<protein>
    <submittedName>
        <fullName evidence="2">Uncharacterized protein</fullName>
    </submittedName>
</protein>
<feature type="compositionally biased region" description="Low complexity" evidence="1">
    <location>
        <begin position="1407"/>
        <end position="1417"/>
    </location>
</feature>
<feature type="region of interest" description="Disordered" evidence="1">
    <location>
        <begin position="935"/>
        <end position="1048"/>
    </location>
</feature>
<sequence length="1559" mass="164834">MSTQEQQVRQSCNAIAAQVFLIAQSQHAARHSTTSTGSNSADAPVSCAALNANSNGKSLASGNDSRAEELRRLSEAVVRDAMTLYRLCHRSGGGSIVIVPASSSGGGGGAAEEAAYCVCAAIMSREARLWASMVRRAKLLRPRKPALCFVPPVVVPPVVVKDVVRFFGRSRHLVPGGGGGRGGGGDTASPVAPGSWSGARDSALAGVLSAQRAEAVAAAFFFKTMSAAERQRRPELFQVPRLTSSPSTGGAPSGGKETISSTAAKASTEWPSGLPGRAGADGARVPPSVSFLPPIPSATVSSRRAAGPLSGGSLAPLSRHPPQQSVPSSSLLFMDDGAGWRSGGFSLYKPRKESATVAGQSEPGDGVGGVNGGWPSRSSSECSSDSDSDGELDSRDDSRALQASERGDSACWNGKHAPAGAVHRRHTRKRDAATETAVLERLYRLATTDDAAVAIEERGEEEKATNDVMGALNHHSDGGAAAATSAMSGSLFTCGKVMSMVSLAAMTAQVQDALHWGRLMALVRFPLLFRELSSSPRLASSTPTAATAALSATSEALTAASMARLSNLLGSSYTSALVSSPSASPTSAGPPPASPTELHGAMTKFLLTCGSPGAFLSPARLRTSSLLPRPPSLVTDTFLWSRLLICGAWLQVYADSLMSDESSASSSSDDESSATSSQVGTRKTGKEKYARPRVRSSPLVKETITYCIAVVREARAISAGMTGEDDTPALSSSAYHAQGATRASASHSNIRAVCCPVCERLVKEQQPVLWWSTLREDRAQLREQVRSLLENGSATEAEARVAAAVAADGLRERRGDRQYAAPQLSGSGAARERIAALQEKWAAYVMGVKGLPDAATVVHNGEGAGCGETLETPQGVGNENYSPTAQHCEPSNEHQDGYMDDDESTRVLWAALTERVAAATDLSAFLSAHPISDAHPATRRASFPKRTAARQHPSSSSPPKHARARHGAAATGEGAKKRRRRSTSSDSSEEETSENSSSSGGGGDDDDSETDARPRRRTHHSTDTEAQHGHHRRSHQYHGTSNREYHDHDDCDAVHVDDEESNATTAVRSSNASTFMGSRHAREVAEEWERLLRRCGWVNVELPRPPTNASAMANSASSPSASVVSSPAAKSYGQWAASLVQPYASPSPQQAAVLRRRLSRYDLDGVVRVLVLGHGGRWSQYANLMFGADVWSRAQMPSSAQTLQASGTPAQQQQQQQQTSANGADGLVQAAASEDVAPRCFPSPRRAASMSLLEESADAQDTAMCLHDTDDRLDHDSVPRAAGHEGGEAGARKRSAHISRSPPVLTSASSNLLSPPLPPRPFDQTSPRPLPRAGMLSSPTRKFTLPSIPLHASPLSRYVAAETRDDVTRDAASKCCERDRASAKDLEKQSRASLDVASDLQLFSSSTVQTSAAATRSNPSHKPTHTMSNTSSLPTNTMESRRGADSSPMTYGSCGASQTEPCDDAVARSQLRAQQAAIRALLRFHPRFPPLREEDAVLECGSCFSLFHQDCIAPVQRDLMGQIFLCHTCRLRWARPHVERGGEGGLISQAPALPFELGR</sequence>
<dbReference type="VEuPathDB" id="TriTrypDB:Lsey_0110_0140"/>
<feature type="region of interest" description="Disordered" evidence="1">
    <location>
        <begin position="233"/>
        <end position="332"/>
    </location>
</feature>
<feature type="region of interest" description="Disordered" evidence="1">
    <location>
        <begin position="1366"/>
        <end position="1393"/>
    </location>
</feature>
<feature type="region of interest" description="Disordered" evidence="1">
    <location>
        <begin position="1407"/>
        <end position="1456"/>
    </location>
</feature>
<feature type="compositionally biased region" description="Low complexity" evidence="1">
    <location>
        <begin position="321"/>
        <end position="330"/>
    </location>
</feature>
<dbReference type="InterPro" id="IPR011011">
    <property type="entry name" value="Znf_FYVE_PHD"/>
</dbReference>
<organism evidence="2 3">
    <name type="scientific">Leptomonas seymouri</name>
    <dbReference type="NCBI Taxonomy" id="5684"/>
    <lineage>
        <taxon>Eukaryota</taxon>
        <taxon>Discoba</taxon>
        <taxon>Euglenozoa</taxon>
        <taxon>Kinetoplastea</taxon>
        <taxon>Metakinetoplastina</taxon>
        <taxon>Trypanosomatida</taxon>
        <taxon>Trypanosomatidae</taxon>
        <taxon>Leishmaniinae</taxon>
        <taxon>Leptomonas</taxon>
    </lineage>
</organism>
<feature type="compositionally biased region" description="Low complexity" evidence="1">
    <location>
        <begin position="1305"/>
        <end position="1314"/>
    </location>
</feature>
<evidence type="ECO:0000256" key="1">
    <source>
        <dbReference type="SAM" id="MobiDB-lite"/>
    </source>
</evidence>
<feature type="compositionally biased region" description="Polar residues" evidence="1">
    <location>
        <begin position="875"/>
        <end position="885"/>
    </location>
</feature>
<dbReference type="SUPFAM" id="SSF57903">
    <property type="entry name" value="FYVE/PHD zinc finger"/>
    <property type="match status" value="1"/>
</dbReference>